<accession>A0A7Z1S1V3</accession>
<evidence type="ECO:0000313" key="2">
    <source>
        <dbReference type="EMBL" id="PMP25751.1"/>
    </source>
</evidence>
<reference evidence="2" key="2">
    <citation type="journal article" date="2018" name="Nature">
        <title>A major lineage of non-tailed dsDNA viruses as unrecognized killers of marine bacteria.</title>
        <authorList>
            <person name="Kauffman K.M."/>
            <person name="Hussain F.A."/>
            <person name="Yang J."/>
            <person name="Arevalo P."/>
            <person name="Brown J.M."/>
            <person name="Chang W.K."/>
            <person name="VanInsberghe D."/>
            <person name="Elsherbini J."/>
            <person name="Sharma R.S."/>
            <person name="Cutler M.B."/>
            <person name="Kelly L."/>
            <person name="Polz M.F."/>
        </authorList>
    </citation>
    <scope>NUCLEOTIDE SEQUENCE</scope>
    <source>
        <strain evidence="2">10N.222.46.E12</strain>
    </source>
</reference>
<feature type="domain" description="Tn3 transposase DDE" evidence="1">
    <location>
        <begin position="2"/>
        <end position="78"/>
    </location>
</feature>
<name>A0A7Z1S1V3_9VIBR</name>
<dbReference type="InterPro" id="IPR002513">
    <property type="entry name" value="Tn3_Tnp_DDE_dom"/>
</dbReference>
<evidence type="ECO:0000259" key="1">
    <source>
        <dbReference type="Pfam" id="PF01526"/>
    </source>
</evidence>
<comment type="caution">
    <text evidence="2">The sequence shown here is derived from an EMBL/GenBank/DDBJ whole genome shotgun (WGS) entry which is preliminary data.</text>
</comment>
<dbReference type="Pfam" id="PF01526">
    <property type="entry name" value="DDE_Tnp_Tn3"/>
    <property type="match status" value="1"/>
</dbReference>
<organism evidence="2">
    <name type="scientific">Vibrio cyclitrophicus</name>
    <dbReference type="NCBI Taxonomy" id="47951"/>
    <lineage>
        <taxon>Bacteria</taxon>
        <taxon>Pseudomonadati</taxon>
        <taxon>Pseudomonadota</taxon>
        <taxon>Gammaproteobacteria</taxon>
        <taxon>Vibrionales</taxon>
        <taxon>Vibrionaceae</taxon>
        <taxon>Vibrio</taxon>
    </lineage>
</organism>
<proteinExistence type="predicted"/>
<dbReference type="GO" id="GO:0004803">
    <property type="term" value="F:transposase activity"/>
    <property type="evidence" value="ECO:0007669"/>
    <property type="project" value="InterPro"/>
</dbReference>
<protein>
    <recommendedName>
        <fullName evidence="1">Tn3 transposase DDE domain-containing protein</fullName>
    </recommendedName>
</protein>
<reference evidence="2" key="1">
    <citation type="submission" date="2016-07" db="EMBL/GenBank/DDBJ databases">
        <authorList>
            <person name="Kauffman K."/>
            <person name="Arevalo P."/>
            <person name="Polz M.F."/>
        </authorList>
    </citation>
    <scope>NUCLEOTIDE SEQUENCE</scope>
    <source>
        <strain evidence="2">10N.222.46.E12</strain>
    </source>
</reference>
<sequence>MNYVDDEDYRRRILTQLNRGEGRHAVASAICHGQRGEIRKRYREGQEDQLGALGLVTNALVLWNTIYMQASLDHLREALLPKSVEPFSSPEI</sequence>
<dbReference type="AlphaFoldDB" id="A0A7Z1S1V3"/>
<dbReference type="EMBL" id="MDBS01000054">
    <property type="protein sequence ID" value="PMP25751.1"/>
    <property type="molecule type" value="Genomic_DNA"/>
</dbReference>
<gene>
    <name evidence="2" type="ORF">BCS90_24590</name>
</gene>
<dbReference type="GO" id="GO:0006313">
    <property type="term" value="P:DNA transposition"/>
    <property type="evidence" value="ECO:0007669"/>
    <property type="project" value="InterPro"/>
</dbReference>